<keyword evidence="10" id="KW-1185">Reference proteome</keyword>
<dbReference type="GO" id="GO:0005737">
    <property type="term" value="C:cytoplasm"/>
    <property type="evidence" value="ECO:0007669"/>
    <property type="project" value="TreeGrafter"/>
</dbReference>
<dbReference type="OrthoDB" id="2507344at2759"/>
<dbReference type="PANTHER" id="PTHR13710">
    <property type="entry name" value="DNA HELICASE RECQ FAMILY MEMBER"/>
    <property type="match status" value="1"/>
</dbReference>
<dbReference type="GO" id="GO:0005524">
    <property type="term" value="F:ATP binding"/>
    <property type="evidence" value="ECO:0007669"/>
    <property type="project" value="UniProtKB-KW"/>
</dbReference>
<evidence type="ECO:0000313" key="9">
    <source>
        <dbReference type="EMBL" id="KAF9489145.1"/>
    </source>
</evidence>
<dbReference type="GO" id="GO:0043138">
    <property type="term" value="F:3'-5' DNA helicase activity"/>
    <property type="evidence" value="ECO:0007669"/>
    <property type="project" value="UniProtKB-EC"/>
</dbReference>
<evidence type="ECO:0000256" key="1">
    <source>
        <dbReference type="ARBA" id="ARBA00005446"/>
    </source>
</evidence>
<protein>
    <recommendedName>
        <fullName evidence="7">DNA 3'-5' helicase</fullName>
        <ecNumber evidence="7">5.6.2.4</ecNumber>
    </recommendedName>
</protein>
<dbReference type="GO" id="GO:0000724">
    <property type="term" value="P:double-strand break repair via homologous recombination"/>
    <property type="evidence" value="ECO:0007669"/>
    <property type="project" value="TreeGrafter"/>
</dbReference>
<evidence type="ECO:0000256" key="4">
    <source>
        <dbReference type="ARBA" id="ARBA00023125"/>
    </source>
</evidence>
<proteinExistence type="inferred from homology"/>
<keyword evidence="2" id="KW-0547">Nucleotide-binding</keyword>
<evidence type="ECO:0000256" key="6">
    <source>
        <dbReference type="ARBA" id="ARBA00034617"/>
    </source>
</evidence>
<dbReference type="GO" id="GO:0005694">
    <property type="term" value="C:chromosome"/>
    <property type="evidence" value="ECO:0007669"/>
    <property type="project" value="TreeGrafter"/>
</dbReference>
<sequence length="554" mass="61776">MTHILHSFTDDYFHYQDEDEEQNANQASINSLFGHGQCIADTVYGIEADSLTDLMQPDVARALQYSIVYQKALGLWMDFFLDTLSLPNEEKSIARDLEDILNTRLPAFGDQIVLTLSRALYHHIPNLSTSFPLLLPSSTTVNVHPSRLKCLQRLFRSKSFKSPKQATIFEYILQNLHLAFGILGTGGGKSLMFYGPPLVEPSGITVVVLPFIALAEEQFSTAEMHSIPISMWPNDNINFDTVQLIIVPAHEAGTELFVNFVKATVGIKKLKRIIYDEAHQILMSAYHSCYDNLSCVTVQNDPLHFLSATLLPQSVAAIAHAARFHLDTFCDVSTEKDNKWMLERVVSICHSEYSKLEEKDRILIYYSSYDECDTLKVLLGYPVYKSKIEDGLDPSTNATCRKAISDDWRVGNPRTLIATTSFGNGIDYAHVRLVVTLNPYNASDTVQQTGRAGADDHGGVGLLHMLYSTNDCIQICLGNFDEHTYSCVAHGSSHTLLCSRCEVLESWTSVMLAPASIGGLTSHVNPGIYSSPMQHPHFPCLNPPFLDNPPIRHQ</sequence>
<dbReference type="SUPFAM" id="SSF52540">
    <property type="entry name" value="P-loop containing nucleoside triphosphate hydrolases"/>
    <property type="match status" value="1"/>
</dbReference>
<name>A0A9P6DB20_PLEER</name>
<dbReference type="Gene3D" id="3.40.50.300">
    <property type="entry name" value="P-loop containing nucleotide triphosphate hydrolases"/>
    <property type="match status" value="2"/>
</dbReference>
<dbReference type="EC" id="5.6.2.4" evidence="7"/>
<dbReference type="InterPro" id="IPR027417">
    <property type="entry name" value="P-loop_NTPase"/>
</dbReference>
<dbReference type="AlphaFoldDB" id="A0A9P6DB20"/>
<dbReference type="GO" id="GO:0003677">
    <property type="term" value="F:DNA binding"/>
    <property type="evidence" value="ECO:0007669"/>
    <property type="project" value="UniProtKB-KW"/>
</dbReference>
<dbReference type="Pfam" id="PF00271">
    <property type="entry name" value="Helicase_C"/>
    <property type="match status" value="1"/>
</dbReference>
<keyword evidence="4" id="KW-0238">DNA-binding</keyword>
<gene>
    <name evidence="9" type="ORF">BDN71DRAFT_1435597</name>
</gene>
<evidence type="ECO:0000313" key="10">
    <source>
        <dbReference type="Proteomes" id="UP000807025"/>
    </source>
</evidence>
<dbReference type="InterPro" id="IPR011545">
    <property type="entry name" value="DEAD/DEAH_box_helicase_dom"/>
</dbReference>
<dbReference type="PROSITE" id="PS51194">
    <property type="entry name" value="HELICASE_CTER"/>
    <property type="match status" value="1"/>
</dbReference>
<evidence type="ECO:0000259" key="8">
    <source>
        <dbReference type="PROSITE" id="PS51194"/>
    </source>
</evidence>
<keyword evidence="5" id="KW-0413">Isomerase</keyword>
<comment type="caution">
    <text evidence="9">The sequence shown here is derived from an EMBL/GenBank/DDBJ whole genome shotgun (WGS) entry which is preliminary data.</text>
</comment>
<dbReference type="EMBL" id="MU154681">
    <property type="protein sequence ID" value="KAF9489145.1"/>
    <property type="molecule type" value="Genomic_DNA"/>
</dbReference>
<feature type="domain" description="Helicase C-terminal" evidence="8">
    <location>
        <begin position="341"/>
        <end position="500"/>
    </location>
</feature>
<evidence type="ECO:0000256" key="2">
    <source>
        <dbReference type="ARBA" id="ARBA00022741"/>
    </source>
</evidence>
<evidence type="ECO:0000256" key="3">
    <source>
        <dbReference type="ARBA" id="ARBA00022840"/>
    </source>
</evidence>
<dbReference type="Proteomes" id="UP000807025">
    <property type="component" value="Unassembled WGS sequence"/>
</dbReference>
<keyword evidence="3" id="KW-0067">ATP-binding</keyword>
<dbReference type="Pfam" id="PF00270">
    <property type="entry name" value="DEAD"/>
    <property type="match status" value="1"/>
</dbReference>
<dbReference type="GO" id="GO:0009378">
    <property type="term" value="F:four-way junction helicase activity"/>
    <property type="evidence" value="ECO:0007669"/>
    <property type="project" value="TreeGrafter"/>
</dbReference>
<organism evidence="9 10">
    <name type="scientific">Pleurotus eryngii</name>
    <name type="common">Boletus of the steppes</name>
    <dbReference type="NCBI Taxonomy" id="5323"/>
    <lineage>
        <taxon>Eukaryota</taxon>
        <taxon>Fungi</taxon>
        <taxon>Dikarya</taxon>
        <taxon>Basidiomycota</taxon>
        <taxon>Agaricomycotina</taxon>
        <taxon>Agaricomycetes</taxon>
        <taxon>Agaricomycetidae</taxon>
        <taxon>Agaricales</taxon>
        <taxon>Pleurotineae</taxon>
        <taxon>Pleurotaceae</taxon>
        <taxon>Pleurotus</taxon>
    </lineage>
</organism>
<reference evidence="9" key="1">
    <citation type="submission" date="2020-11" db="EMBL/GenBank/DDBJ databases">
        <authorList>
            <consortium name="DOE Joint Genome Institute"/>
            <person name="Ahrendt S."/>
            <person name="Riley R."/>
            <person name="Andreopoulos W."/>
            <person name="Labutti K."/>
            <person name="Pangilinan J."/>
            <person name="Ruiz-Duenas F.J."/>
            <person name="Barrasa J.M."/>
            <person name="Sanchez-Garcia M."/>
            <person name="Camarero S."/>
            <person name="Miyauchi S."/>
            <person name="Serrano A."/>
            <person name="Linde D."/>
            <person name="Babiker R."/>
            <person name="Drula E."/>
            <person name="Ayuso-Fernandez I."/>
            <person name="Pacheco R."/>
            <person name="Padilla G."/>
            <person name="Ferreira P."/>
            <person name="Barriuso J."/>
            <person name="Kellner H."/>
            <person name="Castanera R."/>
            <person name="Alfaro M."/>
            <person name="Ramirez L."/>
            <person name="Pisabarro A.G."/>
            <person name="Kuo A."/>
            <person name="Tritt A."/>
            <person name="Lipzen A."/>
            <person name="He G."/>
            <person name="Yan M."/>
            <person name="Ng V."/>
            <person name="Cullen D."/>
            <person name="Martin F."/>
            <person name="Rosso M.-N."/>
            <person name="Henrissat B."/>
            <person name="Hibbett D."/>
            <person name="Martinez A.T."/>
            <person name="Grigoriev I.V."/>
        </authorList>
    </citation>
    <scope>NUCLEOTIDE SEQUENCE</scope>
    <source>
        <strain evidence="9">ATCC 90797</strain>
    </source>
</reference>
<comment type="catalytic activity">
    <reaction evidence="6">
        <text>Couples ATP hydrolysis with the unwinding of duplex DNA by translocating in the 3'-5' direction.</text>
        <dbReference type="EC" id="5.6.2.4"/>
    </reaction>
</comment>
<comment type="similarity">
    <text evidence="1">Belongs to the helicase family. RecQ subfamily.</text>
</comment>
<evidence type="ECO:0000256" key="7">
    <source>
        <dbReference type="ARBA" id="ARBA00034808"/>
    </source>
</evidence>
<accession>A0A9P6DB20</accession>
<dbReference type="PANTHER" id="PTHR13710:SF105">
    <property type="entry name" value="ATP-DEPENDENT DNA HELICASE Q1"/>
    <property type="match status" value="1"/>
</dbReference>
<evidence type="ECO:0000256" key="5">
    <source>
        <dbReference type="ARBA" id="ARBA00023235"/>
    </source>
</evidence>
<dbReference type="InterPro" id="IPR001650">
    <property type="entry name" value="Helicase_C-like"/>
</dbReference>